<proteinExistence type="predicted"/>
<feature type="region of interest" description="Disordered" evidence="1">
    <location>
        <begin position="407"/>
        <end position="515"/>
    </location>
</feature>
<reference evidence="2 3" key="1">
    <citation type="submission" date="2015-04" db="EMBL/GenBank/DDBJ databases">
        <authorList>
            <person name="Syromyatnikov M.Y."/>
            <person name="Popov V.N."/>
        </authorList>
    </citation>
    <scope>NUCLEOTIDE SEQUENCE [LARGE SCALE GENOMIC DNA]</scope>
    <source>
        <strain evidence="2">WF-38-12</strain>
    </source>
</reference>
<keyword evidence="3" id="KW-1185">Reference proteome</keyword>
<gene>
    <name evidence="2" type="ORF">PISL3812_09894</name>
</gene>
<feature type="compositionally biased region" description="Polar residues" evidence="1">
    <location>
        <begin position="473"/>
        <end position="483"/>
    </location>
</feature>
<evidence type="ECO:0000256" key="1">
    <source>
        <dbReference type="SAM" id="MobiDB-lite"/>
    </source>
</evidence>
<accession>A0A0U1MB36</accession>
<feature type="compositionally biased region" description="Polar residues" evidence="1">
    <location>
        <begin position="407"/>
        <end position="418"/>
    </location>
</feature>
<sequence>MDPRPQTPQDDPESVIHDKSTLAFRCLRWLRGHLPILVGGLELQVPPDNPAPETSSQSSAIGPETYWKKPYVSSSPTPGEEDILYSIITRGNQEAHLIGKTESWTRLGAKTEESKVWVKGVLIIKDPDNCTNSATDDLPGCVMIIGEIDDGLSRNQPAPRVYVKSKTLVEALQNAFEGIWTMREEAWIDEYFLFRSLPLLRHLLEKKDDGIDAIASLYTAIDTSRCGKSADLNYYKHLNLLIEYLNDQSHRYHPMRLSSSKLEIQVGLCWLFNRIHETGTAASPPGSYERAESGSHAHPVGNGSALFDSAPSLVAVDGGWSDDLDQCGSDSDTVIMSTQDFNDTVYGNVSAVPVAQDGAPTQLRKPAVYDESTSLQSPSRSSTDGLRLENEDLETGENVHRNVARETCSQAQERSSNFGVAEQAEAAIARTEEKERGQGGVSQVEGAKIDSVPGSHSMTSDAYAPETADKTDNSAPTDLSSDANCVRSKKRKLQHDGVSVRRRSKRLADRRTLHF</sequence>
<dbReference type="AlphaFoldDB" id="A0A0U1MB36"/>
<dbReference type="Proteomes" id="UP000054383">
    <property type="component" value="Unassembled WGS sequence"/>
</dbReference>
<feature type="compositionally biased region" description="Low complexity" evidence="1">
    <location>
        <begin position="372"/>
        <end position="382"/>
    </location>
</feature>
<protein>
    <submittedName>
        <fullName evidence="2">Uncharacterized protein</fullName>
    </submittedName>
</protein>
<dbReference type="EMBL" id="CVMT01000020">
    <property type="protein sequence ID" value="CRG92823.1"/>
    <property type="molecule type" value="Genomic_DNA"/>
</dbReference>
<feature type="region of interest" description="Disordered" evidence="1">
    <location>
        <begin position="366"/>
        <end position="387"/>
    </location>
</feature>
<name>A0A0U1MB36_TALIS</name>
<feature type="compositionally biased region" description="Basic and acidic residues" evidence="1">
    <location>
        <begin position="506"/>
        <end position="515"/>
    </location>
</feature>
<evidence type="ECO:0000313" key="2">
    <source>
        <dbReference type="EMBL" id="CRG92823.1"/>
    </source>
</evidence>
<organism evidence="2 3">
    <name type="scientific">Talaromyces islandicus</name>
    <name type="common">Penicillium islandicum</name>
    <dbReference type="NCBI Taxonomy" id="28573"/>
    <lineage>
        <taxon>Eukaryota</taxon>
        <taxon>Fungi</taxon>
        <taxon>Dikarya</taxon>
        <taxon>Ascomycota</taxon>
        <taxon>Pezizomycotina</taxon>
        <taxon>Eurotiomycetes</taxon>
        <taxon>Eurotiomycetidae</taxon>
        <taxon>Eurotiales</taxon>
        <taxon>Trichocomaceae</taxon>
        <taxon>Talaromyces</taxon>
        <taxon>Talaromyces sect. Islandici</taxon>
    </lineage>
</organism>
<evidence type="ECO:0000313" key="3">
    <source>
        <dbReference type="Proteomes" id="UP000054383"/>
    </source>
</evidence>